<evidence type="ECO:0000256" key="1">
    <source>
        <dbReference type="SAM" id="Coils"/>
    </source>
</evidence>
<reference evidence="3 4" key="1">
    <citation type="journal article" date="2016" name="Nat. Commun.">
        <title>Thousands of microbial genomes shed light on interconnected biogeochemical processes in an aquifer system.</title>
        <authorList>
            <person name="Anantharaman K."/>
            <person name="Brown C.T."/>
            <person name="Hug L.A."/>
            <person name="Sharon I."/>
            <person name="Castelle C.J."/>
            <person name="Probst A.J."/>
            <person name="Thomas B.C."/>
            <person name="Singh A."/>
            <person name="Wilkins M.J."/>
            <person name="Karaoz U."/>
            <person name="Brodie E.L."/>
            <person name="Williams K.H."/>
            <person name="Hubbard S.S."/>
            <person name="Banfield J.F."/>
        </authorList>
    </citation>
    <scope>NUCLEOTIDE SEQUENCE [LARGE SCALE GENOMIC DNA]</scope>
</reference>
<organism evidence="3 4">
    <name type="scientific">Candidatus Nomurabacteria bacterium RIFCSPLOWO2_01_FULL_46_18</name>
    <dbReference type="NCBI Taxonomy" id="1801783"/>
    <lineage>
        <taxon>Bacteria</taxon>
        <taxon>Candidatus Nomuraibacteriota</taxon>
    </lineage>
</organism>
<dbReference type="Proteomes" id="UP000179381">
    <property type="component" value="Unassembled WGS sequence"/>
</dbReference>
<feature type="transmembrane region" description="Helical" evidence="2">
    <location>
        <begin position="15"/>
        <end position="33"/>
    </location>
</feature>
<sequence length="176" mass="20307">METARSFRKFKKEPFIFSIILLAITLSVFAFLYNRINQNKKVSDETEMKWQAESNRREEIKSLERLIKEVEEKRVALESHFARSSNAVPFLDLLEKLALSVSAKPEIVSVDVAKDKTGLLVEVGTIGTFEAVYKYLLLLENSPYQLEFISVDLHKISEQGTDWRGNFKMKLLSFIP</sequence>
<accession>A0A1F6XDZ6</accession>
<comment type="caution">
    <text evidence="3">The sequence shown here is derived from an EMBL/GenBank/DDBJ whole genome shotgun (WGS) entry which is preliminary data.</text>
</comment>
<keyword evidence="2" id="KW-1133">Transmembrane helix</keyword>
<dbReference type="EMBL" id="MFVH01000009">
    <property type="protein sequence ID" value="OGI92479.1"/>
    <property type="molecule type" value="Genomic_DNA"/>
</dbReference>
<keyword evidence="2" id="KW-0472">Membrane</keyword>
<protein>
    <submittedName>
        <fullName evidence="3">Uncharacterized protein</fullName>
    </submittedName>
</protein>
<name>A0A1F6XDZ6_9BACT</name>
<keyword evidence="2" id="KW-0812">Transmembrane</keyword>
<dbReference type="AlphaFoldDB" id="A0A1F6XDZ6"/>
<feature type="coiled-coil region" evidence="1">
    <location>
        <begin position="53"/>
        <end position="80"/>
    </location>
</feature>
<proteinExistence type="predicted"/>
<evidence type="ECO:0000313" key="4">
    <source>
        <dbReference type="Proteomes" id="UP000179381"/>
    </source>
</evidence>
<keyword evidence="1" id="KW-0175">Coiled coil</keyword>
<gene>
    <name evidence="3" type="ORF">A2933_01040</name>
</gene>
<evidence type="ECO:0000256" key="2">
    <source>
        <dbReference type="SAM" id="Phobius"/>
    </source>
</evidence>
<evidence type="ECO:0000313" key="3">
    <source>
        <dbReference type="EMBL" id="OGI92479.1"/>
    </source>
</evidence>